<evidence type="ECO:0000256" key="5">
    <source>
        <dbReference type="ARBA" id="ARBA00023128"/>
    </source>
</evidence>
<evidence type="ECO:0000256" key="7">
    <source>
        <dbReference type="RuleBase" id="RU364114"/>
    </source>
</evidence>
<comment type="catalytic activity">
    <reaction evidence="6 7">
        <text>L-arginyl-[protein] + 2 S-adenosyl-L-methionine = N(omega),N(omega)'-dimethyl-L-arginyl-[protein] + 2 S-adenosyl-L-homocysteine + 2 H(+)</text>
        <dbReference type="Rhea" id="RHEA:48108"/>
        <dbReference type="Rhea" id="RHEA-COMP:10532"/>
        <dbReference type="Rhea" id="RHEA-COMP:11992"/>
        <dbReference type="ChEBI" id="CHEBI:15378"/>
        <dbReference type="ChEBI" id="CHEBI:29965"/>
        <dbReference type="ChEBI" id="CHEBI:57856"/>
        <dbReference type="ChEBI" id="CHEBI:59789"/>
        <dbReference type="ChEBI" id="CHEBI:88221"/>
        <dbReference type="EC" id="2.1.1.320"/>
    </reaction>
</comment>
<dbReference type="GO" id="GO:0035243">
    <property type="term" value="F:protein-arginine omega-N symmetric methyltransferase activity"/>
    <property type="evidence" value="ECO:0007669"/>
    <property type="project" value="UniProtKB-EC"/>
</dbReference>
<dbReference type="STRING" id="10195.A0A3M7SX69"/>
<comment type="similarity">
    <text evidence="2 7">Belongs to the NDUFAF7 family.</text>
</comment>
<evidence type="ECO:0000313" key="9">
    <source>
        <dbReference type="Proteomes" id="UP000276133"/>
    </source>
</evidence>
<proteinExistence type="inferred from homology"/>
<dbReference type="OrthoDB" id="438553at2759"/>
<keyword evidence="3 7" id="KW-0489">Methyltransferase</keyword>
<reference evidence="8 9" key="1">
    <citation type="journal article" date="2018" name="Sci. Rep.">
        <title>Genomic signatures of local adaptation to the degree of environmental predictability in rotifers.</title>
        <authorList>
            <person name="Franch-Gras L."/>
            <person name="Hahn C."/>
            <person name="Garcia-Roger E.M."/>
            <person name="Carmona M.J."/>
            <person name="Serra M."/>
            <person name="Gomez A."/>
        </authorList>
    </citation>
    <scope>NUCLEOTIDE SEQUENCE [LARGE SCALE GENOMIC DNA]</scope>
    <source>
        <strain evidence="8">HYR1</strain>
    </source>
</reference>
<organism evidence="8 9">
    <name type="scientific">Brachionus plicatilis</name>
    <name type="common">Marine rotifer</name>
    <name type="synonym">Brachionus muelleri</name>
    <dbReference type="NCBI Taxonomy" id="10195"/>
    <lineage>
        <taxon>Eukaryota</taxon>
        <taxon>Metazoa</taxon>
        <taxon>Spiralia</taxon>
        <taxon>Gnathifera</taxon>
        <taxon>Rotifera</taxon>
        <taxon>Eurotatoria</taxon>
        <taxon>Monogononta</taxon>
        <taxon>Pseudotrocha</taxon>
        <taxon>Ploima</taxon>
        <taxon>Brachionidae</taxon>
        <taxon>Brachionus</taxon>
    </lineage>
</organism>
<dbReference type="SUPFAM" id="SSF53335">
    <property type="entry name" value="S-adenosyl-L-methionine-dependent methyltransferases"/>
    <property type="match status" value="1"/>
</dbReference>
<evidence type="ECO:0000256" key="6">
    <source>
        <dbReference type="ARBA" id="ARBA00048612"/>
    </source>
</evidence>
<dbReference type="AlphaFoldDB" id="A0A3M7SX69"/>
<keyword evidence="9" id="KW-1185">Reference proteome</keyword>
<dbReference type="EC" id="2.1.1.320" evidence="7"/>
<evidence type="ECO:0000256" key="2">
    <source>
        <dbReference type="ARBA" id="ARBA00005891"/>
    </source>
</evidence>
<dbReference type="InterPro" id="IPR038375">
    <property type="entry name" value="NDUFAF7_sf"/>
</dbReference>
<dbReference type="Proteomes" id="UP000276133">
    <property type="component" value="Unassembled WGS sequence"/>
</dbReference>
<dbReference type="Pfam" id="PF02636">
    <property type="entry name" value="Methyltransf_28"/>
    <property type="match status" value="1"/>
</dbReference>
<dbReference type="GO" id="GO:0005739">
    <property type="term" value="C:mitochondrion"/>
    <property type="evidence" value="ECO:0007669"/>
    <property type="project" value="UniProtKB-SubCell"/>
</dbReference>
<dbReference type="InterPro" id="IPR003788">
    <property type="entry name" value="NDUFAF7"/>
</dbReference>
<sequence length="305" mass="35445">MSSKNLNPLEKYLHSKIKFSGPITVAEYMKEALGNPKWGYYTKKDVFGVQGDFITAPEISQMFGELIGIWFINEFSILKNIYKSHMPECVQFIEMGPGRGTLMNDMLRVLNKDNQNSVDLFVYMIESSPFLRKIQIKNLCNLEKEPELEKEYDSKHSNRIKITWLTDITQLPHKEAVHFFVANEFFDALPVHKFQKTPKGHKEVLIDFDPKENKFKFVLSPMTTLNSKVFLKLYPDYEKYDHLEISAEAARYIDLITTRLNQYNGSVLIIDYGHDGESKDSFRAFKNHKLVDVFTEPGECDLTID</sequence>
<comment type="subcellular location">
    <subcellularLocation>
        <location evidence="1 7">Mitochondrion</location>
    </subcellularLocation>
</comment>
<name>A0A3M7SX69_BRAPC</name>
<evidence type="ECO:0000256" key="4">
    <source>
        <dbReference type="ARBA" id="ARBA00022679"/>
    </source>
</evidence>
<evidence type="ECO:0000256" key="3">
    <source>
        <dbReference type="ARBA" id="ARBA00022603"/>
    </source>
</evidence>
<keyword evidence="5 7" id="KW-0496">Mitochondrion</keyword>
<evidence type="ECO:0000313" key="8">
    <source>
        <dbReference type="EMBL" id="RNA40170.1"/>
    </source>
</evidence>
<feature type="non-terminal residue" evidence="8">
    <location>
        <position position="305"/>
    </location>
</feature>
<gene>
    <name evidence="8" type="ORF">BpHYR1_013805</name>
</gene>
<dbReference type="EMBL" id="REGN01000667">
    <property type="protein sequence ID" value="RNA40170.1"/>
    <property type="molecule type" value="Genomic_DNA"/>
</dbReference>
<keyword evidence="4 7" id="KW-0808">Transferase</keyword>
<comment type="caution">
    <text evidence="8">The sequence shown here is derived from an EMBL/GenBank/DDBJ whole genome shotgun (WGS) entry which is preliminary data.</text>
</comment>
<dbReference type="InterPro" id="IPR029063">
    <property type="entry name" value="SAM-dependent_MTases_sf"/>
</dbReference>
<dbReference type="GO" id="GO:0032981">
    <property type="term" value="P:mitochondrial respiratory chain complex I assembly"/>
    <property type="evidence" value="ECO:0007669"/>
    <property type="project" value="TreeGrafter"/>
</dbReference>
<evidence type="ECO:0000256" key="1">
    <source>
        <dbReference type="ARBA" id="ARBA00004173"/>
    </source>
</evidence>
<keyword evidence="8" id="KW-0830">Ubiquinone</keyword>
<dbReference type="PANTHER" id="PTHR12049:SF7">
    <property type="entry name" value="PROTEIN ARGININE METHYLTRANSFERASE NDUFAF7, MITOCHONDRIAL"/>
    <property type="match status" value="1"/>
</dbReference>
<accession>A0A3M7SX69</accession>
<protein>
    <recommendedName>
        <fullName evidence="7">Protein arginine methyltransferase NDUFAF7</fullName>
        <ecNumber evidence="7">2.1.1.320</ecNumber>
    </recommendedName>
</protein>
<comment type="function">
    <text evidence="7">Arginine methyltransferase involved in the assembly or stability of mitochondrial NADH:ubiquinone oxidoreductase complex (complex I).</text>
</comment>
<dbReference type="GO" id="GO:0032259">
    <property type="term" value="P:methylation"/>
    <property type="evidence" value="ECO:0007669"/>
    <property type="project" value="UniProtKB-KW"/>
</dbReference>
<dbReference type="PANTHER" id="PTHR12049">
    <property type="entry name" value="PROTEIN ARGININE METHYLTRANSFERASE NDUFAF7, MITOCHONDRIAL"/>
    <property type="match status" value="1"/>
</dbReference>
<dbReference type="Gene3D" id="3.40.50.12710">
    <property type="match status" value="1"/>
</dbReference>